<keyword evidence="11" id="KW-0961">Cell wall biogenesis/degradation</keyword>
<evidence type="ECO:0000256" key="9">
    <source>
        <dbReference type="ARBA" id="ARBA00023277"/>
    </source>
</evidence>
<dbReference type="PANTHER" id="PTHR46471:SF2">
    <property type="entry name" value="CHITIN DEACETYLASE-RELATED"/>
    <property type="match status" value="1"/>
</dbReference>
<dbReference type="PANTHER" id="PTHR46471">
    <property type="entry name" value="CHITIN DEACETYLASE"/>
    <property type="match status" value="1"/>
</dbReference>
<feature type="signal peptide" evidence="12">
    <location>
        <begin position="1"/>
        <end position="24"/>
    </location>
</feature>
<dbReference type="GO" id="GO:0005886">
    <property type="term" value="C:plasma membrane"/>
    <property type="evidence" value="ECO:0007669"/>
    <property type="project" value="UniProtKB-SubCell"/>
</dbReference>
<dbReference type="GO" id="GO:0098552">
    <property type="term" value="C:side of membrane"/>
    <property type="evidence" value="ECO:0007669"/>
    <property type="project" value="UniProtKB-KW"/>
</dbReference>
<keyword evidence="7" id="KW-0378">Hydrolase</keyword>
<dbReference type="GO" id="GO:0016810">
    <property type="term" value="F:hydrolase activity, acting on carbon-nitrogen (but not peptide) bonds"/>
    <property type="evidence" value="ECO:0007669"/>
    <property type="project" value="InterPro"/>
</dbReference>
<keyword evidence="10" id="KW-0449">Lipoprotein</keyword>
<evidence type="ECO:0000256" key="3">
    <source>
        <dbReference type="ARBA" id="ARBA00022475"/>
    </source>
</evidence>
<comment type="caution">
    <text evidence="14">The sequence shown here is derived from an EMBL/GenBank/DDBJ whole genome shotgun (WGS) entry which is preliminary data.</text>
</comment>
<evidence type="ECO:0000256" key="11">
    <source>
        <dbReference type="ARBA" id="ARBA00023316"/>
    </source>
</evidence>
<feature type="domain" description="NodB homology" evidence="13">
    <location>
        <begin position="41"/>
        <end position="222"/>
    </location>
</feature>
<dbReference type="EMBL" id="MU128932">
    <property type="protein sequence ID" value="KAF9517404.1"/>
    <property type="molecule type" value="Genomic_DNA"/>
</dbReference>
<dbReference type="Proteomes" id="UP000886523">
    <property type="component" value="Unassembled WGS sequence"/>
</dbReference>
<evidence type="ECO:0000313" key="15">
    <source>
        <dbReference type="Proteomes" id="UP000886523"/>
    </source>
</evidence>
<evidence type="ECO:0000259" key="13">
    <source>
        <dbReference type="PROSITE" id="PS51677"/>
    </source>
</evidence>
<dbReference type="GO" id="GO:0071555">
    <property type="term" value="P:cell wall organization"/>
    <property type="evidence" value="ECO:0007669"/>
    <property type="project" value="UniProtKB-KW"/>
</dbReference>
<dbReference type="GO" id="GO:0005975">
    <property type="term" value="P:carbohydrate metabolic process"/>
    <property type="evidence" value="ECO:0007669"/>
    <property type="project" value="InterPro"/>
</dbReference>
<keyword evidence="5" id="KW-0479">Metal-binding</keyword>
<keyword evidence="8" id="KW-0472">Membrane</keyword>
<keyword evidence="9" id="KW-0119">Carbohydrate metabolism</keyword>
<evidence type="ECO:0000256" key="6">
    <source>
        <dbReference type="ARBA" id="ARBA00022729"/>
    </source>
</evidence>
<evidence type="ECO:0000256" key="12">
    <source>
        <dbReference type="SAM" id="SignalP"/>
    </source>
</evidence>
<keyword evidence="6 12" id="KW-0732">Signal</keyword>
<dbReference type="GO" id="GO:0046872">
    <property type="term" value="F:metal ion binding"/>
    <property type="evidence" value="ECO:0007669"/>
    <property type="project" value="UniProtKB-KW"/>
</dbReference>
<evidence type="ECO:0000256" key="4">
    <source>
        <dbReference type="ARBA" id="ARBA00022622"/>
    </source>
</evidence>
<evidence type="ECO:0000256" key="10">
    <source>
        <dbReference type="ARBA" id="ARBA00023288"/>
    </source>
</evidence>
<organism evidence="14 15">
    <name type="scientific">Hydnum rufescens UP504</name>
    <dbReference type="NCBI Taxonomy" id="1448309"/>
    <lineage>
        <taxon>Eukaryota</taxon>
        <taxon>Fungi</taxon>
        <taxon>Dikarya</taxon>
        <taxon>Basidiomycota</taxon>
        <taxon>Agaricomycotina</taxon>
        <taxon>Agaricomycetes</taxon>
        <taxon>Cantharellales</taxon>
        <taxon>Hydnaceae</taxon>
        <taxon>Hydnum</taxon>
    </lineage>
</organism>
<dbReference type="OrthoDB" id="2125469at2759"/>
<accession>A0A9P6DZV6</accession>
<evidence type="ECO:0000256" key="7">
    <source>
        <dbReference type="ARBA" id="ARBA00022801"/>
    </source>
</evidence>
<comment type="subcellular location">
    <subcellularLocation>
        <location evidence="2">Cell membrane</location>
        <topology evidence="2">Lipid-anchor</topology>
        <topology evidence="2">GPI-anchor</topology>
    </subcellularLocation>
</comment>
<comment type="cofactor">
    <cofactor evidence="1">
        <name>Co(2+)</name>
        <dbReference type="ChEBI" id="CHEBI:48828"/>
    </cofactor>
</comment>
<feature type="chain" id="PRO_5040385321" evidence="12">
    <location>
        <begin position="25"/>
        <end position="259"/>
    </location>
</feature>
<keyword evidence="4" id="KW-0325">Glycoprotein</keyword>
<dbReference type="InterPro" id="IPR002509">
    <property type="entry name" value="NODB_dom"/>
</dbReference>
<dbReference type="SUPFAM" id="SSF88713">
    <property type="entry name" value="Glycoside hydrolase/deacetylase"/>
    <property type="match status" value="1"/>
</dbReference>
<name>A0A9P6DZV6_9AGAM</name>
<protein>
    <submittedName>
        <fullName evidence="14">Carbohydrate esterase family 4 protein</fullName>
    </submittedName>
</protein>
<dbReference type="PROSITE" id="PS51677">
    <property type="entry name" value="NODB"/>
    <property type="match status" value="1"/>
</dbReference>
<keyword evidence="15" id="KW-1185">Reference proteome</keyword>
<keyword evidence="3" id="KW-1003">Cell membrane</keyword>
<dbReference type="Pfam" id="PF01522">
    <property type="entry name" value="Polysacc_deac_1"/>
    <property type="match status" value="1"/>
</dbReference>
<evidence type="ECO:0000256" key="5">
    <source>
        <dbReference type="ARBA" id="ARBA00022723"/>
    </source>
</evidence>
<evidence type="ECO:0000313" key="14">
    <source>
        <dbReference type="EMBL" id="KAF9517404.1"/>
    </source>
</evidence>
<dbReference type="AlphaFoldDB" id="A0A9P6DZV6"/>
<evidence type="ECO:0000256" key="8">
    <source>
        <dbReference type="ARBA" id="ARBA00023136"/>
    </source>
</evidence>
<reference evidence="14" key="1">
    <citation type="journal article" date="2020" name="Nat. Commun.">
        <title>Large-scale genome sequencing of mycorrhizal fungi provides insights into the early evolution of symbiotic traits.</title>
        <authorList>
            <person name="Miyauchi S."/>
            <person name="Kiss E."/>
            <person name="Kuo A."/>
            <person name="Drula E."/>
            <person name="Kohler A."/>
            <person name="Sanchez-Garcia M."/>
            <person name="Morin E."/>
            <person name="Andreopoulos B."/>
            <person name="Barry K.W."/>
            <person name="Bonito G."/>
            <person name="Buee M."/>
            <person name="Carver A."/>
            <person name="Chen C."/>
            <person name="Cichocki N."/>
            <person name="Clum A."/>
            <person name="Culley D."/>
            <person name="Crous P.W."/>
            <person name="Fauchery L."/>
            <person name="Girlanda M."/>
            <person name="Hayes R.D."/>
            <person name="Keri Z."/>
            <person name="LaButti K."/>
            <person name="Lipzen A."/>
            <person name="Lombard V."/>
            <person name="Magnuson J."/>
            <person name="Maillard F."/>
            <person name="Murat C."/>
            <person name="Nolan M."/>
            <person name="Ohm R.A."/>
            <person name="Pangilinan J."/>
            <person name="Pereira M.F."/>
            <person name="Perotto S."/>
            <person name="Peter M."/>
            <person name="Pfister S."/>
            <person name="Riley R."/>
            <person name="Sitrit Y."/>
            <person name="Stielow J.B."/>
            <person name="Szollosi G."/>
            <person name="Zifcakova L."/>
            <person name="Stursova M."/>
            <person name="Spatafora J.W."/>
            <person name="Tedersoo L."/>
            <person name="Vaario L.M."/>
            <person name="Yamada A."/>
            <person name="Yan M."/>
            <person name="Wang P."/>
            <person name="Xu J."/>
            <person name="Bruns T."/>
            <person name="Baldrian P."/>
            <person name="Vilgalys R."/>
            <person name="Dunand C."/>
            <person name="Henrissat B."/>
            <person name="Grigoriev I.V."/>
            <person name="Hibbett D."/>
            <person name="Nagy L.G."/>
            <person name="Martin F.M."/>
        </authorList>
    </citation>
    <scope>NUCLEOTIDE SEQUENCE</scope>
    <source>
        <strain evidence="14">UP504</strain>
    </source>
</reference>
<keyword evidence="4" id="KW-0336">GPI-anchor</keyword>
<evidence type="ECO:0000256" key="2">
    <source>
        <dbReference type="ARBA" id="ARBA00004609"/>
    </source>
</evidence>
<proteinExistence type="predicted"/>
<dbReference type="Gene3D" id="3.20.20.370">
    <property type="entry name" value="Glycoside hydrolase/deacetylase"/>
    <property type="match status" value="1"/>
</dbReference>
<sequence>MKTFTTLLALFSAVGALAAGGATSQPRASLATVYYSCVNNKEAALTFDDGPYVWLYDISKFLVAAGGKGTFCFNGNNWACIYDTASQNRVKYAHAHGHQLVSHTWSHPLSFDQIHNEMWRIEQALERIVGVSPAFLRPPYGNYNNLVRQVAKQRNQSIIMWDLDTGDSLGASVAHSEKVYSDAVAKNPRNILALNHETYSSTAETIVPYAIKLLKSKGYQLVTVAECLGGLAPYQWTAAPQTPSSFESNALIWIPWIPI</sequence>
<gene>
    <name evidence="14" type="ORF">BS47DRAFT_1339832</name>
</gene>
<evidence type="ECO:0000256" key="1">
    <source>
        <dbReference type="ARBA" id="ARBA00001941"/>
    </source>
</evidence>
<dbReference type="InterPro" id="IPR011330">
    <property type="entry name" value="Glyco_hydro/deAcase_b/a-brl"/>
</dbReference>